<evidence type="ECO:0000256" key="2">
    <source>
        <dbReference type="SAM" id="SignalP"/>
    </source>
</evidence>
<feature type="region of interest" description="Disordered" evidence="1">
    <location>
        <begin position="76"/>
        <end position="99"/>
    </location>
</feature>
<evidence type="ECO:0000313" key="3">
    <source>
        <dbReference type="EMBL" id="CAG5018193.1"/>
    </source>
</evidence>
<feature type="chain" id="PRO_5035945366" evidence="2">
    <location>
        <begin position="17"/>
        <end position="99"/>
    </location>
</feature>
<dbReference type="OrthoDB" id="7445310at2759"/>
<comment type="caution">
    <text evidence="3">The sequence shown here is derived from an EMBL/GenBank/DDBJ whole genome shotgun (WGS) entry which is preliminary data.</text>
</comment>
<proteinExistence type="predicted"/>
<protein>
    <submittedName>
        <fullName evidence="3">(apollo) hypothetical protein</fullName>
    </submittedName>
</protein>
<gene>
    <name evidence="3" type="ORF">PAPOLLO_LOCUS16829</name>
</gene>
<accession>A0A8S3XD26</accession>
<keyword evidence="2" id="KW-0732">Signal</keyword>
<name>A0A8S3XD26_PARAO</name>
<sequence length="99" mass="9836">MLILLVFYLVKSSSSGLPCGEVPSVESSVVKVLDSGEPIVASSSAGPSCVQMLDSSEPLVPMTVSSEPVAGCSRATVPSTVSVPPPASPASSESSVGDV</sequence>
<dbReference type="EMBL" id="CAJQZP010001125">
    <property type="protein sequence ID" value="CAG5018193.1"/>
    <property type="molecule type" value="Genomic_DNA"/>
</dbReference>
<dbReference type="AlphaFoldDB" id="A0A8S3XD26"/>
<feature type="signal peptide" evidence="2">
    <location>
        <begin position="1"/>
        <end position="16"/>
    </location>
</feature>
<reference evidence="3" key="1">
    <citation type="submission" date="2021-04" db="EMBL/GenBank/DDBJ databases">
        <authorList>
            <person name="Tunstrom K."/>
        </authorList>
    </citation>
    <scope>NUCLEOTIDE SEQUENCE</scope>
</reference>
<dbReference type="Proteomes" id="UP000691718">
    <property type="component" value="Unassembled WGS sequence"/>
</dbReference>
<feature type="compositionally biased region" description="Low complexity" evidence="1">
    <location>
        <begin position="89"/>
        <end position="99"/>
    </location>
</feature>
<evidence type="ECO:0000313" key="4">
    <source>
        <dbReference type="Proteomes" id="UP000691718"/>
    </source>
</evidence>
<evidence type="ECO:0000256" key="1">
    <source>
        <dbReference type="SAM" id="MobiDB-lite"/>
    </source>
</evidence>
<organism evidence="3 4">
    <name type="scientific">Parnassius apollo</name>
    <name type="common">Apollo butterfly</name>
    <name type="synonym">Papilio apollo</name>
    <dbReference type="NCBI Taxonomy" id="110799"/>
    <lineage>
        <taxon>Eukaryota</taxon>
        <taxon>Metazoa</taxon>
        <taxon>Ecdysozoa</taxon>
        <taxon>Arthropoda</taxon>
        <taxon>Hexapoda</taxon>
        <taxon>Insecta</taxon>
        <taxon>Pterygota</taxon>
        <taxon>Neoptera</taxon>
        <taxon>Endopterygota</taxon>
        <taxon>Lepidoptera</taxon>
        <taxon>Glossata</taxon>
        <taxon>Ditrysia</taxon>
        <taxon>Papilionoidea</taxon>
        <taxon>Papilionidae</taxon>
        <taxon>Parnassiinae</taxon>
        <taxon>Parnassini</taxon>
        <taxon>Parnassius</taxon>
        <taxon>Parnassius</taxon>
    </lineage>
</organism>
<keyword evidence="4" id="KW-1185">Reference proteome</keyword>